<keyword evidence="6" id="KW-1185">Reference proteome</keyword>
<reference evidence="5 6" key="1">
    <citation type="submission" date="2018-11" db="EMBL/GenBank/DDBJ databases">
        <title>Genomic Encyclopedia of Type Strains, Phase IV (KMG-IV): sequencing the most valuable type-strain genomes for metagenomic binning, comparative biology and taxonomic classification.</title>
        <authorList>
            <person name="Goeker M."/>
        </authorList>
    </citation>
    <scope>NUCLEOTIDE SEQUENCE [LARGE SCALE GENOMIC DNA]</scope>
    <source>
        <strain evidence="5 6">DSM 22027</strain>
    </source>
</reference>
<keyword evidence="3" id="KW-0812">Transmembrane</keyword>
<feature type="domain" description="Calcineurin-like phosphoesterase" evidence="4">
    <location>
        <begin position="156"/>
        <end position="313"/>
    </location>
</feature>
<dbReference type="AlphaFoldDB" id="A0A3N1US53"/>
<evidence type="ECO:0000313" key="6">
    <source>
        <dbReference type="Proteomes" id="UP000276223"/>
    </source>
</evidence>
<feature type="transmembrane region" description="Helical" evidence="3">
    <location>
        <begin position="113"/>
        <end position="130"/>
    </location>
</feature>
<dbReference type="GO" id="GO:0009245">
    <property type="term" value="P:lipid A biosynthetic process"/>
    <property type="evidence" value="ECO:0007669"/>
    <property type="project" value="TreeGrafter"/>
</dbReference>
<dbReference type="GO" id="GO:0046872">
    <property type="term" value="F:metal ion binding"/>
    <property type="evidence" value="ECO:0007669"/>
    <property type="project" value="UniProtKB-KW"/>
</dbReference>
<dbReference type="InterPro" id="IPR029052">
    <property type="entry name" value="Metallo-depent_PP-like"/>
</dbReference>
<keyword evidence="2" id="KW-0378">Hydrolase</keyword>
<keyword evidence="3" id="KW-0472">Membrane</keyword>
<accession>A0A3N1US53</accession>
<name>A0A3N1US53_9BACT</name>
<dbReference type="EMBL" id="RJVA01000016">
    <property type="protein sequence ID" value="ROQ89916.1"/>
    <property type="molecule type" value="Genomic_DNA"/>
</dbReference>
<evidence type="ECO:0000259" key="4">
    <source>
        <dbReference type="Pfam" id="PF00149"/>
    </source>
</evidence>
<protein>
    <recommendedName>
        <fullName evidence="4">Calcineurin-like phosphoesterase domain-containing protein</fullName>
    </recommendedName>
</protein>
<dbReference type="GO" id="GO:0016020">
    <property type="term" value="C:membrane"/>
    <property type="evidence" value="ECO:0007669"/>
    <property type="project" value="GOC"/>
</dbReference>
<dbReference type="RefSeq" id="WP_123291470.1">
    <property type="nucleotide sequence ID" value="NZ_RJVA01000016.1"/>
</dbReference>
<proteinExistence type="predicted"/>
<dbReference type="Proteomes" id="UP000276223">
    <property type="component" value="Unassembled WGS sequence"/>
</dbReference>
<feature type="transmembrane region" description="Helical" evidence="3">
    <location>
        <begin position="66"/>
        <end position="93"/>
    </location>
</feature>
<dbReference type="PANTHER" id="PTHR31302">
    <property type="entry name" value="TRANSMEMBRANE PROTEIN WITH METALLOPHOSPHOESTERASE DOMAIN-RELATED"/>
    <property type="match status" value="1"/>
</dbReference>
<evidence type="ECO:0000256" key="1">
    <source>
        <dbReference type="ARBA" id="ARBA00022723"/>
    </source>
</evidence>
<dbReference type="CDD" id="cd07385">
    <property type="entry name" value="MPP_YkuE_C"/>
    <property type="match status" value="1"/>
</dbReference>
<dbReference type="Pfam" id="PF00149">
    <property type="entry name" value="Metallophos"/>
    <property type="match status" value="1"/>
</dbReference>
<dbReference type="Gene3D" id="3.60.21.10">
    <property type="match status" value="1"/>
</dbReference>
<dbReference type="SUPFAM" id="SSF56300">
    <property type="entry name" value="Metallo-dependent phosphatases"/>
    <property type="match status" value="1"/>
</dbReference>
<dbReference type="OrthoDB" id="9780884at2"/>
<evidence type="ECO:0000256" key="3">
    <source>
        <dbReference type="SAM" id="Phobius"/>
    </source>
</evidence>
<dbReference type="GO" id="GO:0008758">
    <property type="term" value="F:UDP-2,3-diacylglucosamine hydrolase activity"/>
    <property type="evidence" value="ECO:0007669"/>
    <property type="project" value="TreeGrafter"/>
</dbReference>
<keyword evidence="1" id="KW-0479">Metal-binding</keyword>
<organism evidence="5 6">
    <name type="scientific">Desulfosoma caldarium</name>
    <dbReference type="NCBI Taxonomy" id="610254"/>
    <lineage>
        <taxon>Bacteria</taxon>
        <taxon>Pseudomonadati</taxon>
        <taxon>Thermodesulfobacteriota</taxon>
        <taxon>Syntrophobacteria</taxon>
        <taxon>Syntrophobacterales</taxon>
        <taxon>Syntrophobacteraceae</taxon>
        <taxon>Desulfosoma</taxon>
    </lineage>
</organism>
<dbReference type="InterPro" id="IPR051158">
    <property type="entry name" value="Metallophosphoesterase_sf"/>
</dbReference>
<sequence length="372" mass="41617">MKTFLLVFLTVYSTMHAVFLYRVHGLFEGRQGWWAAFLVFCAFMVLAPILCRVLERTGWEVPARLVAYVGYPWMGFLFLAFWLSLLVGAVNGLLWLLHRFSGLGTAGLSGKPTALGVILVAAVVSLYAAWEAHDVRIERVRLHTDKLPPHVPRLVVAQISDVHLGLNGRQALSERIVRTLRHIAPDLVVSTGDLVDGRTHALEPLLPLWQDLQPPLGKVAIVGNHEYYVGLQDAMDWTRRAGFVLLRDEATTLAGLVNVVGVDDSWKDRPETESRLLQSAANGLLTLYLKHRPQICPETLGLFDLQLSGHTHRGQIFPFTLFVALMYPFFNGTYELEKGSALHTSRGTGTWGPPMRLLAPPEITVLEFVRRE</sequence>
<dbReference type="InterPro" id="IPR004843">
    <property type="entry name" value="Calcineurin-like_PHP"/>
</dbReference>
<keyword evidence="3" id="KW-1133">Transmembrane helix</keyword>
<feature type="transmembrane region" description="Helical" evidence="3">
    <location>
        <begin position="33"/>
        <end position="54"/>
    </location>
</feature>
<dbReference type="PANTHER" id="PTHR31302:SF31">
    <property type="entry name" value="PHOSPHODIESTERASE YAEI"/>
    <property type="match status" value="1"/>
</dbReference>
<comment type="caution">
    <text evidence="5">The sequence shown here is derived from an EMBL/GenBank/DDBJ whole genome shotgun (WGS) entry which is preliminary data.</text>
</comment>
<evidence type="ECO:0000313" key="5">
    <source>
        <dbReference type="EMBL" id="ROQ89916.1"/>
    </source>
</evidence>
<gene>
    <name evidence="5" type="ORF">EDC27_3035</name>
</gene>
<evidence type="ECO:0000256" key="2">
    <source>
        <dbReference type="ARBA" id="ARBA00022801"/>
    </source>
</evidence>